<dbReference type="PANTHER" id="PTHR43283">
    <property type="entry name" value="BETA-LACTAMASE-RELATED"/>
    <property type="match status" value="1"/>
</dbReference>
<dbReference type="InterPro" id="IPR001466">
    <property type="entry name" value="Beta-lactam-related"/>
</dbReference>
<organism evidence="2 3">
    <name type="scientific">Pendulispora albinea</name>
    <dbReference type="NCBI Taxonomy" id="2741071"/>
    <lineage>
        <taxon>Bacteria</taxon>
        <taxon>Pseudomonadati</taxon>
        <taxon>Myxococcota</taxon>
        <taxon>Myxococcia</taxon>
        <taxon>Myxococcales</taxon>
        <taxon>Sorangiineae</taxon>
        <taxon>Pendulisporaceae</taxon>
        <taxon>Pendulispora</taxon>
    </lineage>
</organism>
<evidence type="ECO:0000259" key="1">
    <source>
        <dbReference type="Pfam" id="PF00144"/>
    </source>
</evidence>
<evidence type="ECO:0000313" key="3">
    <source>
        <dbReference type="Proteomes" id="UP001370348"/>
    </source>
</evidence>
<sequence>MMRTTPKSTTVGRRDALKALGGLGTLLVWGCHPNGESSSTPPPDRVGKTMAGYVERGEVPGVVTLVSRRGEVRVDAFGHKAIGGKAPVQRDTIFRIASMSKPITAAAAMILVEEGKLRLDSPIDGLLPELANRRVLRRLDGPLDDTVPAKRAITVRDLLTFRMGFGLLMVPPEAYPIVKAANELKVSVGAPRPQETPAPDEWLRRLGTLPLMHQPGEKWMYHTGADVLGIAIARASGRSFGAFLEERIFQPLGMKDTGFAVPAATIDRLATSYSPNVTTGKLELFDEAAGGQWSRPPAFPSGGGGLASTADDMLAFGRMMLDGGTLGGTRVLRSESVQSMITDQLTPEQKASAIFAEGFFDSRGWGFGQSIITGRDELGRPVGTFGWDGGLGTSWYCNPKEDVIGILMTQRAWTSPNPPNVCRDFWRSVYASG</sequence>
<dbReference type="SUPFAM" id="SSF56601">
    <property type="entry name" value="beta-lactamase/transpeptidase-like"/>
    <property type="match status" value="1"/>
</dbReference>
<dbReference type="EMBL" id="CP089984">
    <property type="protein sequence ID" value="WXB13570.1"/>
    <property type="molecule type" value="Genomic_DNA"/>
</dbReference>
<evidence type="ECO:0000313" key="2">
    <source>
        <dbReference type="EMBL" id="WXB13570.1"/>
    </source>
</evidence>
<gene>
    <name evidence="2" type="ORF">LZC94_37755</name>
</gene>
<dbReference type="PANTHER" id="PTHR43283:SF3">
    <property type="entry name" value="BETA-LACTAMASE FAMILY PROTEIN (AFU_ORTHOLOGUE AFUA_5G07500)"/>
    <property type="match status" value="1"/>
</dbReference>
<dbReference type="Pfam" id="PF00144">
    <property type="entry name" value="Beta-lactamase"/>
    <property type="match status" value="1"/>
</dbReference>
<feature type="domain" description="Beta-lactamase-related" evidence="1">
    <location>
        <begin position="49"/>
        <end position="412"/>
    </location>
</feature>
<protein>
    <submittedName>
        <fullName evidence="2">Beta-lactamase family protein</fullName>
    </submittedName>
</protein>
<dbReference type="Proteomes" id="UP001370348">
    <property type="component" value="Chromosome"/>
</dbReference>
<reference evidence="2 3" key="1">
    <citation type="submission" date="2021-12" db="EMBL/GenBank/DDBJ databases">
        <title>Discovery of the Pendulisporaceae a myxobacterial family with distinct sporulation behavior and unique specialized metabolism.</title>
        <authorList>
            <person name="Garcia R."/>
            <person name="Popoff A."/>
            <person name="Bader C.D."/>
            <person name="Loehr J."/>
            <person name="Walesch S."/>
            <person name="Walt C."/>
            <person name="Boldt J."/>
            <person name="Bunk B."/>
            <person name="Haeckl F.J.F.P.J."/>
            <person name="Gunesch A.P."/>
            <person name="Birkelbach J."/>
            <person name="Nuebel U."/>
            <person name="Pietschmann T."/>
            <person name="Bach T."/>
            <person name="Mueller R."/>
        </authorList>
    </citation>
    <scope>NUCLEOTIDE SEQUENCE [LARGE SCALE GENOMIC DNA]</scope>
    <source>
        <strain evidence="2 3">MSr11954</strain>
    </source>
</reference>
<proteinExistence type="predicted"/>
<dbReference type="Gene3D" id="3.40.710.10">
    <property type="entry name" value="DD-peptidase/beta-lactamase superfamily"/>
    <property type="match status" value="1"/>
</dbReference>
<dbReference type="InterPro" id="IPR050789">
    <property type="entry name" value="Diverse_Enzym_Activities"/>
</dbReference>
<accession>A0ABZ2LTA5</accession>
<name>A0ABZ2LTA5_9BACT</name>
<dbReference type="RefSeq" id="WP_394823184.1">
    <property type="nucleotide sequence ID" value="NZ_CP089984.1"/>
</dbReference>
<keyword evidence="3" id="KW-1185">Reference proteome</keyword>
<dbReference type="InterPro" id="IPR012338">
    <property type="entry name" value="Beta-lactam/transpept-like"/>
</dbReference>